<dbReference type="OMA" id="HPCMFSR"/>
<name>A0A7N0ZYL9_KALFE</name>
<dbReference type="GO" id="GO:0010030">
    <property type="term" value="P:positive regulation of seed germination"/>
    <property type="evidence" value="ECO:0007669"/>
    <property type="project" value="EnsemblPlants"/>
</dbReference>
<comment type="similarity">
    <text evidence="1">Belongs to the JARID1 histone demethylase family.</text>
</comment>
<dbReference type="InterPro" id="IPR050910">
    <property type="entry name" value="JMJD6_ArgDemeth/LysHydrox"/>
</dbReference>
<dbReference type="PANTHER" id="PTHR12480:SF6">
    <property type="entry name" value="2-OXOGLUTARATE AND IRON-DEPENDENT OXYGENASE JMJD4"/>
    <property type="match status" value="1"/>
</dbReference>
<dbReference type="InterPro" id="IPR003347">
    <property type="entry name" value="JmjC_dom"/>
</dbReference>
<dbReference type="PANTHER" id="PTHR12480">
    <property type="entry name" value="ARGININE DEMETHYLASE AND LYSYL-HYDROXYLASE JMJD"/>
    <property type="match status" value="1"/>
</dbReference>
<dbReference type="GO" id="GO:0010114">
    <property type="term" value="P:response to red light"/>
    <property type="evidence" value="ECO:0007669"/>
    <property type="project" value="EnsemblPlants"/>
</dbReference>
<dbReference type="GO" id="GO:0010099">
    <property type="term" value="P:regulation of photomorphogenesis"/>
    <property type="evidence" value="ECO:0007669"/>
    <property type="project" value="EnsemblPlants"/>
</dbReference>
<evidence type="ECO:0000313" key="4">
    <source>
        <dbReference type="Proteomes" id="UP000594263"/>
    </source>
</evidence>
<proteinExistence type="inferred from homology"/>
<evidence type="ECO:0000259" key="2">
    <source>
        <dbReference type="PROSITE" id="PS51184"/>
    </source>
</evidence>
<dbReference type="PROSITE" id="PS51184">
    <property type="entry name" value="JMJC"/>
    <property type="match status" value="1"/>
</dbReference>
<dbReference type="AlphaFoldDB" id="A0A7N0ZYL9"/>
<dbReference type="Gene3D" id="2.60.120.650">
    <property type="entry name" value="Cupin"/>
    <property type="match status" value="1"/>
</dbReference>
<dbReference type="Gramene" id="Kaladp0048s0871.1.v1.1">
    <property type="protein sequence ID" value="Kaladp0048s0871.1.v1.1"/>
    <property type="gene ID" value="Kaladp0048s0871.v1.1"/>
</dbReference>
<dbReference type="GO" id="GO:0033746">
    <property type="term" value="F:histone H3R2 demethylase activity"/>
    <property type="evidence" value="ECO:0007669"/>
    <property type="project" value="EnsemblPlants"/>
</dbReference>
<dbReference type="Pfam" id="PF13621">
    <property type="entry name" value="Cupin_8"/>
    <property type="match status" value="1"/>
</dbReference>
<dbReference type="GO" id="GO:0000987">
    <property type="term" value="F:cis-regulatory region sequence-specific DNA binding"/>
    <property type="evidence" value="ECO:0007669"/>
    <property type="project" value="EnsemblPlants"/>
</dbReference>
<evidence type="ECO:0000256" key="1">
    <source>
        <dbReference type="ARBA" id="ARBA00006801"/>
    </source>
</evidence>
<dbReference type="GO" id="GO:0010476">
    <property type="term" value="P:gibberellin mediated signaling pathway"/>
    <property type="evidence" value="ECO:0007669"/>
    <property type="project" value="EnsemblPlants"/>
</dbReference>
<sequence>MGVKIGGGIERVNGKELRYEEFVERYLSKNQPVVLAGLMGDWRACSDWVSPDGRPNLPFFSTHFGLSKVQVADCNTREFTDQKRVEMSVKEFIDHWLLLGADKDPDDGSRQDSICSQNSQLYLKDWHFVKEYSEYVAYRTPIFFRDDWLNLYLDHYPMHENPTSDQDRSDLCCSDYRFVYMGAKGTWTPLHADVFRSYSWSANVCGQKQWLFLSPNQSHLIYDRNMKYSVYSIFEEVSESKFHGFNKAIWLECIQEANEIIFVPSGWYHQVHNMEDTVSINHNWFNAYNLCWVWDLLSKDYDEAKGYIEDIRDICDDFESLCQRNLAANTGMNFHDFFNFLARFSFATLVCLSHLFDNENTSCKSFNQSLTLNLVSIREMAKKMKSVECLAHNQNVIFDFRENFTTPKFIQLCDSLSRTYGMIHKQQRTNISLKNIWWDTVGKLGSCDCSYMVCTPEDLIRIIDHAVSKLGINSYEMNGMSDNGST</sequence>
<organism evidence="3 4">
    <name type="scientific">Kalanchoe fedtschenkoi</name>
    <name type="common">Lavender scallops</name>
    <name type="synonym">South American air plant</name>
    <dbReference type="NCBI Taxonomy" id="63787"/>
    <lineage>
        <taxon>Eukaryota</taxon>
        <taxon>Viridiplantae</taxon>
        <taxon>Streptophyta</taxon>
        <taxon>Embryophyta</taxon>
        <taxon>Tracheophyta</taxon>
        <taxon>Spermatophyta</taxon>
        <taxon>Magnoliopsida</taxon>
        <taxon>eudicotyledons</taxon>
        <taxon>Gunneridae</taxon>
        <taxon>Pentapetalae</taxon>
        <taxon>Saxifragales</taxon>
        <taxon>Crassulaceae</taxon>
        <taxon>Kalanchoe</taxon>
    </lineage>
</organism>
<keyword evidence="4" id="KW-1185">Reference proteome</keyword>
<feature type="domain" description="JmjC" evidence="2">
    <location>
        <begin position="129"/>
        <end position="301"/>
    </location>
</feature>
<accession>A0A7N0ZYL9</accession>
<protein>
    <recommendedName>
        <fullName evidence="2">JmjC domain-containing protein</fullName>
    </recommendedName>
</protein>
<reference evidence="3" key="1">
    <citation type="submission" date="2021-01" db="UniProtKB">
        <authorList>
            <consortium name="EnsemblPlants"/>
        </authorList>
    </citation>
    <scope>IDENTIFICATION</scope>
</reference>
<dbReference type="SMART" id="SM00558">
    <property type="entry name" value="JmjC"/>
    <property type="match status" value="1"/>
</dbReference>
<dbReference type="GO" id="GO:0033749">
    <property type="term" value="F:histone H4R3 demethylase activity"/>
    <property type="evidence" value="ECO:0007669"/>
    <property type="project" value="EnsemblPlants"/>
</dbReference>
<dbReference type="GO" id="GO:0005634">
    <property type="term" value="C:nucleus"/>
    <property type="evidence" value="ECO:0007669"/>
    <property type="project" value="EnsemblPlants"/>
</dbReference>
<dbReference type="GO" id="GO:0005737">
    <property type="term" value="C:cytoplasm"/>
    <property type="evidence" value="ECO:0007669"/>
    <property type="project" value="TreeGrafter"/>
</dbReference>
<dbReference type="GO" id="GO:0040029">
    <property type="term" value="P:epigenetic regulation of gene expression"/>
    <property type="evidence" value="ECO:0007669"/>
    <property type="project" value="EnsemblPlants"/>
</dbReference>
<dbReference type="Proteomes" id="UP000594263">
    <property type="component" value="Unplaced"/>
</dbReference>
<dbReference type="InterPro" id="IPR041667">
    <property type="entry name" value="Cupin_8"/>
</dbReference>
<evidence type="ECO:0000313" key="3">
    <source>
        <dbReference type="EnsemblPlants" id="Kaladp0048s0871.1.v1.1"/>
    </source>
</evidence>
<dbReference type="SUPFAM" id="SSF51197">
    <property type="entry name" value="Clavaminate synthase-like"/>
    <property type="match status" value="1"/>
</dbReference>
<dbReference type="GO" id="GO:0045905">
    <property type="term" value="P:positive regulation of translational termination"/>
    <property type="evidence" value="ECO:0007669"/>
    <property type="project" value="TreeGrafter"/>
</dbReference>
<dbReference type="EnsemblPlants" id="Kaladp0048s0871.1.v1.1">
    <property type="protein sequence ID" value="Kaladp0048s0871.1.v1.1"/>
    <property type="gene ID" value="Kaladp0048s0871.v1.1"/>
</dbReference>